<dbReference type="PROSITE" id="PS51725">
    <property type="entry name" value="ABM"/>
    <property type="match status" value="1"/>
</dbReference>
<dbReference type="Gene3D" id="3.30.70.100">
    <property type="match status" value="1"/>
</dbReference>
<comment type="caution">
    <text evidence="2">The sequence shown here is derived from an EMBL/GenBank/DDBJ whole genome shotgun (WGS) entry which is preliminary data.</text>
</comment>
<dbReference type="PANTHER" id="PTHR33336">
    <property type="entry name" value="QUINOL MONOOXYGENASE YGIN-RELATED"/>
    <property type="match status" value="1"/>
</dbReference>
<dbReference type="STRING" id="1220578.FPE01S_03_01340"/>
<dbReference type="EMBL" id="BBWV01000003">
    <property type="protein sequence ID" value="GAO44094.1"/>
    <property type="molecule type" value="Genomic_DNA"/>
</dbReference>
<dbReference type="InterPro" id="IPR011008">
    <property type="entry name" value="Dimeric_a/b-barrel"/>
</dbReference>
<dbReference type="PANTHER" id="PTHR33336:SF15">
    <property type="entry name" value="ABM DOMAIN-CONTAINING PROTEIN"/>
    <property type="match status" value="1"/>
</dbReference>
<evidence type="ECO:0000313" key="2">
    <source>
        <dbReference type="EMBL" id="GAO44094.1"/>
    </source>
</evidence>
<accession>A0A0E9N2M1</accession>
<dbReference type="Pfam" id="PF03992">
    <property type="entry name" value="ABM"/>
    <property type="match status" value="1"/>
</dbReference>
<reference evidence="2 3" key="1">
    <citation type="submission" date="2015-04" db="EMBL/GenBank/DDBJ databases">
        <title>Whole genome shotgun sequence of Flavihumibacter petaseus NBRC 106054.</title>
        <authorList>
            <person name="Miyazawa S."/>
            <person name="Hosoyama A."/>
            <person name="Hashimoto M."/>
            <person name="Noguchi M."/>
            <person name="Tsuchikane K."/>
            <person name="Ohji S."/>
            <person name="Yamazoe A."/>
            <person name="Ichikawa N."/>
            <person name="Kimura A."/>
            <person name="Fujita N."/>
        </authorList>
    </citation>
    <scope>NUCLEOTIDE SEQUENCE [LARGE SCALE GENOMIC DNA]</scope>
    <source>
        <strain evidence="2 3">NBRC 106054</strain>
    </source>
</reference>
<sequence>MNIYLTAIITAKPEHHQEVLAVLQNMVSQSRKEEACIQYDLHQGTENPDVFIFYEIWKSKEGLAAHNQQPYILEFGRLVPEKLQEPPAIYLAHKI</sequence>
<evidence type="ECO:0000259" key="1">
    <source>
        <dbReference type="PROSITE" id="PS51725"/>
    </source>
</evidence>
<dbReference type="InterPro" id="IPR050744">
    <property type="entry name" value="AI-2_Isomerase_LsrG"/>
</dbReference>
<keyword evidence="3" id="KW-1185">Reference proteome</keyword>
<proteinExistence type="predicted"/>
<organism evidence="2 3">
    <name type="scientific">Flavihumibacter petaseus NBRC 106054</name>
    <dbReference type="NCBI Taxonomy" id="1220578"/>
    <lineage>
        <taxon>Bacteria</taxon>
        <taxon>Pseudomonadati</taxon>
        <taxon>Bacteroidota</taxon>
        <taxon>Chitinophagia</taxon>
        <taxon>Chitinophagales</taxon>
        <taxon>Chitinophagaceae</taxon>
        <taxon>Flavihumibacter</taxon>
    </lineage>
</organism>
<dbReference type="RefSeq" id="WP_046370067.1">
    <property type="nucleotide sequence ID" value="NZ_BBWV01000003.1"/>
</dbReference>
<dbReference type="Proteomes" id="UP000033121">
    <property type="component" value="Unassembled WGS sequence"/>
</dbReference>
<dbReference type="InterPro" id="IPR007138">
    <property type="entry name" value="ABM_dom"/>
</dbReference>
<feature type="domain" description="ABM" evidence="1">
    <location>
        <begin position="3"/>
        <end position="91"/>
    </location>
</feature>
<dbReference type="OrthoDB" id="9806189at2"/>
<gene>
    <name evidence="2" type="ORF">FPE01S_03_01340</name>
</gene>
<name>A0A0E9N2M1_9BACT</name>
<dbReference type="AlphaFoldDB" id="A0A0E9N2M1"/>
<protein>
    <recommendedName>
        <fullName evidence="1">ABM domain-containing protein</fullName>
    </recommendedName>
</protein>
<dbReference type="GO" id="GO:0003824">
    <property type="term" value="F:catalytic activity"/>
    <property type="evidence" value="ECO:0007669"/>
    <property type="project" value="TreeGrafter"/>
</dbReference>
<dbReference type="SUPFAM" id="SSF54909">
    <property type="entry name" value="Dimeric alpha+beta barrel"/>
    <property type="match status" value="1"/>
</dbReference>
<evidence type="ECO:0000313" key="3">
    <source>
        <dbReference type="Proteomes" id="UP000033121"/>
    </source>
</evidence>